<comment type="caution">
    <text evidence="1">The sequence shown here is derived from an EMBL/GenBank/DDBJ whole genome shotgun (WGS) entry which is preliminary data.</text>
</comment>
<evidence type="ECO:0000313" key="1">
    <source>
        <dbReference type="EMBL" id="CDH00777.1"/>
    </source>
</evidence>
<dbReference type="AlphaFoldDB" id="A0A077NF61"/>
<reference evidence="1" key="1">
    <citation type="submission" date="2013-07" db="EMBL/GenBank/DDBJ databases">
        <title>Sub-species coevolution in mutualistic symbiosis.</title>
        <authorList>
            <person name="Murfin K."/>
            <person name="Klassen J."/>
            <person name="Lee M."/>
            <person name="Forst S."/>
            <person name="Stock P."/>
            <person name="Goodrich-Blair H."/>
        </authorList>
    </citation>
    <scope>NUCLEOTIDE SEQUENCE [LARGE SCALE GENOMIC DNA]</scope>
    <source>
        <strain evidence="1">Feltiae Moldova</strain>
    </source>
</reference>
<gene>
    <name evidence="1" type="ORF">XBFM1_1840001</name>
</gene>
<name>A0A077NF61_XENBV</name>
<dbReference type="HOGENOM" id="CLU_3159443_0_0_6"/>
<dbReference type="EMBL" id="CBSV010000095">
    <property type="protein sequence ID" value="CDH00777.1"/>
    <property type="molecule type" value="Genomic_DNA"/>
</dbReference>
<proteinExistence type="predicted"/>
<accession>A0A077NF61</accession>
<protein>
    <submittedName>
        <fullName evidence="1">Uncharacterized protein</fullName>
    </submittedName>
</protein>
<organism evidence="1">
    <name type="scientific">Xenorhabdus bovienii str. feltiae Moldova</name>
    <dbReference type="NCBI Taxonomy" id="1398200"/>
    <lineage>
        <taxon>Bacteria</taxon>
        <taxon>Pseudomonadati</taxon>
        <taxon>Pseudomonadota</taxon>
        <taxon>Gammaproteobacteria</taxon>
        <taxon>Enterobacterales</taxon>
        <taxon>Morganellaceae</taxon>
        <taxon>Xenorhabdus</taxon>
    </lineage>
</organism>
<dbReference type="Proteomes" id="UP000028487">
    <property type="component" value="Unassembled WGS sequence"/>
</dbReference>
<sequence length="48" mass="5814">MANRLNNRPRKTRDYKTPNELFKGIPHSFASFITVLRLICESKYFYYI</sequence>